<dbReference type="UniPathway" id="UPA00159">
    <property type="reaction ID" value="UER00277"/>
</dbReference>
<evidence type="ECO:0000259" key="11">
    <source>
        <dbReference type="Pfam" id="PF06418"/>
    </source>
</evidence>
<feature type="non-terminal residue" evidence="12">
    <location>
        <position position="232"/>
    </location>
</feature>
<dbReference type="PROSITE" id="PS51273">
    <property type="entry name" value="GATASE_TYPE_1"/>
    <property type="match status" value="1"/>
</dbReference>
<evidence type="ECO:0000259" key="10">
    <source>
        <dbReference type="Pfam" id="PF00117"/>
    </source>
</evidence>
<dbReference type="InterPro" id="IPR017926">
    <property type="entry name" value="GATASE"/>
</dbReference>
<dbReference type="Pfam" id="PF06418">
    <property type="entry name" value="CTP_synth_N"/>
    <property type="match status" value="1"/>
</dbReference>
<sequence length="232" mass="26331">CRTEENHHLTPKLKKKLGLFCNVETEHVFESPDVETIYEIPLVLNQQKFDEIIIEALGLQSELHEDSIHILENYIGRFKHPRHTVTIAMCGKYNSLHDAYKSIIEAFIHSGIENETHVQVKWVDMEKLESEGKEDIFFQQVDGILIPGGFGDRGIEGKIIASQYARENNIPFFGICLGLQCAIIDFARNVCGFDNANSTEFEPECKYPVIDLMPGQKNVKSKGATMRLGSYL</sequence>
<dbReference type="EC" id="6.3.4.2" evidence="3"/>
<comment type="catalytic activity">
    <reaction evidence="9">
        <text>UTP + L-glutamine + ATP + H2O = CTP + L-glutamate + ADP + phosphate + 2 H(+)</text>
        <dbReference type="Rhea" id="RHEA:26426"/>
        <dbReference type="ChEBI" id="CHEBI:15377"/>
        <dbReference type="ChEBI" id="CHEBI:15378"/>
        <dbReference type="ChEBI" id="CHEBI:29985"/>
        <dbReference type="ChEBI" id="CHEBI:30616"/>
        <dbReference type="ChEBI" id="CHEBI:37563"/>
        <dbReference type="ChEBI" id="CHEBI:43474"/>
        <dbReference type="ChEBI" id="CHEBI:46398"/>
        <dbReference type="ChEBI" id="CHEBI:58359"/>
        <dbReference type="ChEBI" id="CHEBI:456216"/>
        <dbReference type="EC" id="6.3.4.2"/>
    </reaction>
</comment>
<keyword evidence="5" id="KW-0547">Nucleotide-binding</keyword>
<dbReference type="GO" id="GO:0044210">
    <property type="term" value="P:'de novo' CTP biosynthetic process"/>
    <property type="evidence" value="ECO:0007669"/>
    <property type="project" value="UniProtKB-UniPathway"/>
</dbReference>
<dbReference type="InterPro" id="IPR033828">
    <property type="entry name" value="GATase1_CTP_Synthase"/>
</dbReference>
<evidence type="ECO:0000256" key="8">
    <source>
        <dbReference type="ARBA" id="ARBA00022975"/>
    </source>
</evidence>
<evidence type="ECO:0000256" key="9">
    <source>
        <dbReference type="ARBA" id="ARBA00047781"/>
    </source>
</evidence>
<keyword evidence="6" id="KW-0067">ATP-binding</keyword>
<reference evidence="12" key="1">
    <citation type="submission" date="2018-05" db="EMBL/GenBank/DDBJ databases">
        <authorList>
            <person name="Lanie J.A."/>
            <person name="Ng W.-L."/>
            <person name="Kazmierczak K.M."/>
            <person name="Andrzejewski T.M."/>
            <person name="Davidsen T.M."/>
            <person name="Wayne K.J."/>
            <person name="Tettelin H."/>
            <person name="Glass J.I."/>
            <person name="Rusch D."/>
            <person name="Podicherti R."/>
            <person name="Tsui H.-C.T."/>
            <person name="Winkler M.E."/>
        </authorList>
    </citation>
    <scope>NUCLEOTIDE SEQUENCE</scope>
</reference>
<evidence type="ECO:0000313" key="12">
    <source>
        <dbReference type="EMBL" id="SVE53111.1"/>
    </source>
</evidence>
<dbReference type="GO" id="GO:0003883">
    <property type="term" value="F:CTP synthase activity"/>
    <property type="evidence" value="ECO:0007669"/>
    <property type="project" value="UniProtKB-EC"/>
</dbReference>
<evidence type="ECO:0000256" key="4">
    <source>
        <dbReference type="ARBA" id="ARBA00022598"/>
    </source>
</evidence>
<evidence type="ECO:0000256" key="1">
    <source>
        <dbReference type="ARBA" id="ARBA00005171"/>
    </source>
</evidence>
<dbReference type="GO" id="GO:0005829">
    <property type="term" value="C:cytosol"/>
    <property type="evidence" value="ECO:0007669"/>
    <property type="project" value="TreeGrafter"/>
</dbReference>
<feature type="non-terminal residue" evidence="12">
    <location>
        <position position="1"/>
    </location>
</feature>
<feature type="domain" description="Glutamine amidotransferase" evidence="10">
    <location>
        <begin position="96"/>
        <end position="230"/>
    </location>
</feature>
<proteinExistence type="inferred from homology"/>
<comment type="similarity">
    <text evidence="2">Belongs to the CTP synthase family.</text>
</comment>
<keyword evidence="7" id="KW-0315">Glutamine amidotransferase</keyword>
<dbReference type="InterPro" id="IPR027417">
    <property type="entry name" value="P-loop_NTPase"/>
</dbReference>
<comment type="pathway">
    <text evidence="1">Pyrimidine metabolism; CTP biosynthesis via de novo pathway; CTP from UDP: step 2/2.</text>
</comment>
<evidence type="ECO:0000256" key="7">
    <source>
        <dbReference type="ARBA" id="ARBA00022962"/>
    </source>
</evidence>
<dbReference type="InterPro" id="IPR029062">
    <property type="entry name" value="Class_I_gatase-like"/>
</dbReference>
<gene>
    <name evidence="12" type="ORF">METZ01_LOCUS505965</name>
</gene>
<dbReference type="GO" id="GO:0042802">
    <property type="term" value="F:identical protein binding"/>
    <property type="evidence" value="ECO:0007669"/>
    <property type="project" value="TreeGrafter"/>
</dbReference>
<evidence type="ECO:0000256" key="2">
    <source>
        <dbReference type="ARBA" id="ARBA00007533"/>
    </source>
</evidence>
<dbReference type="InterPro" id="IPR004468">
    <property type="entry name" value="CTP_synthase"/>
</dbReference>
<evidence type="ECO:0000256" key="5">
    <source>
        <dbReference type="ARBA" id="ARBA00022741"/>
    </source>
</evidence>
<dbReference type="Gene3D" id="3.40.50.300">
    <property type="entry name" value="P-loop containing nucleotide triphosphate hydrolases"/>
    <property type="match status" value="1"/>
</dbReference>
<dbReference type="EMBL" id="UINC01223778">
    <property type="protein sequence ID" value="SVE53111.1"/>
    <property type="molecule type" value="Genomic_DNA"/>
</dbReference>
<dbReference type="PANTHER" id="PTHR11550">
    <property type="entry name" value="CTP SYNTHASE"/>
    <property type="match status" value="1"/>
</dbReference>
<feature type="domain" description="CTP synthase N-terminal" evidence="11">
    <location>
        <begin position="6"/>
        <end position="59"/>
    </location>
</feature>
<dbReference type="AlphaFoldDB" id="A0A383E8S0"/>
<protein>
    <recommendedName>
        <fullName evidence="3">CTP synthase (glutamine hydrolyzing)</fullName>
        <ecNumber evidence="3">6.3.4.2</ecNumber>
    </recommendedName>
</protein>
<evidence type="ECO:0000256" key="6">
    <source>
        <dbReference type="ARBA" id="ARBA00022840"/>
    </source>
</evidence>
<dbReference type="CDD" id="cd01746">
    <property type="entry name" value="GATase1_CTP_Synthase"/>
    <property type="match status" value="1"/>
</dbReference>
<organism evidence="12">
    <name type="scientific">marine metagenome</name>
    <dbReference type="NCBI Taxonomy" id="408172"/>
    <lineage>
        <taxon>unclassified sequences</taxon>
        <taxon>metagenomes</taxon>
        <taxon>ecological metagenomes</taxon>
    </lineage>
</organism>
<keyword evidence="8" id="KW-0665">Pyrimidine biosynthesis</keyword>
<name>A0A383E8S0_9ZZZZ</name>
<accession>A0A383E8S0</accession>
<dbReference type="SUPFAM" id="SSF52540">
    <property type="entry name" value="P-loop containing nucleoside triphosphate hydrolases"/>
    <property type="match status" value="1"/>
</dbReference>
<dbReference type="GO" id="GO:0005524">
    <property type="term" value="F:ATP binding"/>
    <property type="evidence" value="ECO:0007669"/>
    <property type="project" value="UniProtKB-KW"/>
</dbReference>
<dbReference type="PANTHER" id="PTHR11550:SF0">
    <property type="entry name" value="CTP SYNTHASE-RELATED"/>
    <property type="match status" value="1"/>
</dbReference>
<dbReference type="InterPro" id="IPR017456">
    <property type="entry name" value="CTP_synthase_N"/>
</dbReference>
<dbReference type="Pfam" id="PF00117">
    <property type="entry name" value="GATase"/>
    <property type="match status" value="1"/>
</dbReference>
<dbReference type="GO" id="GO:0019856">
    <property type="term" value="P:pyrimidine nucleobase biosynthetic process"/>
    <property type="evidence" value="ECO:0007669"/>
    <property type="project" value="TreeGrafter"/>
</dbReference>
<dbReference type="Gene3D" id="3.40.50.880">
    <property type="match status" value="1"/>
</dbReference>
<keyword evidence="4" id="KW-0436">Ligase</keyword>
<dbReference type="SUPFAM" id="SSF52317">
    <property type="entry name" value="Class I glutamine amidotransferase-like"/>
    <property type="match status" value="1"/>
</dbReference>
<evidence type="ECO:0000256" key="3">
    <source>
        <dbReference type="ARBA" id="ARBA00012291"/>
    </source>
</evidence>